<dbReference type="AlphaFoldDB" id="R7U2X6"/>
<keyword evidence="4" id="KW-1185">Reference proteome</keyword>
<feature type="chain" id="PRO_5008787613" description="Secreted protein" evidence="1">
    <location>
        <begin position="21"/>
        <end position="188"/>
    </location>
</feature>
<proteinExistence type="predicted"/>
<dbReference type="EMBL" id="KB308542">
    <property type="protein sequence ID" value="ELT97535.1"/>
    <property type="molecule type" value="Genomic_DNA"/>
</dbReference>
<dbReference type="EnsemblMetazoa" id="CapteT202902">
    <property type="protein sequence ID" value="CapteP202902"/>
    <property type="gene ID" value="CapteG202902"/>
</dbReference>
<evidence type="ECO:0000256" key="1">
    <source>
        <dbReference type="SAM" id="SignalP"/>
    </source>
</evidence>
<gene>
    <name evidence="2" type="ORF">CAPTEDRAFT_202902</name>
</gene>
<sequence length="188" mass="21580">MERKIVGGLICLICLQCIQSRSTQEERGHTPRDITKTAGNKLKEAFGVQPDTTHKNVSTDTVWSGVHFTNGLVKVRQRTPRGALRKRPKSKRRIYNAIRLQKAFRKRYRMTTRQFWCMFIFKHPAENLSSGLYGNEMHASFATRSPCHTLCLCVIHKFIAGLHGHIGWFPNELAVIHICSENNETTFI</sequence>
<evidence type="ECO:0000313" key="2">
    <source>
        <dbReference type="EMBL" id="ELT97535.1"/>
    </source>
</evidence>
<dbReference type="EMBL" id="AMQN01010873">
    <property type="status" value="NOT_ANNOTATED_CDS"/>
    <property type="molecule type" value="Genomic_DNA"/>
</dbReference>
<reference evidence="4" key="1">
    <citation type="submission" date="2012-12" db="EMBL/GenBank/DDBJ databases">
        <authorList>
            <person name="Hellsten U."/>
            <person name="Grimwood J."/>
            <person name="Chapman J.A."/>
            <person name="Shapiro H."/>
            <person name="Aerts A."/>
            <person name="Otillar R.P."/>
            <person name="Terry A.Y."/>
            <person name="Boore J.L."/>
            <person name="Simakov O."/>
            <person name="Marletaz F."/>
            <person name="Cho S.-J."/>
            <person name="Edsinger-Gonzales E."/>
            <person name="Havlak P."/>
            <person name="Kuo D.-H."/>
            <person name="Larsson T."/>
            <person name="Lv J."/>
            <person name="Arendt D."/>
            <person name="Savage R."/>
            <person name="Osoegawa K."/>
            <person name="de Jong P."/>
            <person name="Lindberg D.R."/>
            <person name="Seaver E.C."/>
            <person name="Weisblat D.A."/>
            <person name="Putnam N.H."/>
            <person name="Grigoriev I.V."/>
            <person name="Rokhsar D.S."/>
        </authorList>
    </citation>
    <scope>NUCLEOTIDE SEQUENCE</scope>
    <source>
        <strain evidence="4">I ESC-2004</strain>
    </source>
</reference>
<evidence type="ECO:0000313" key="3">
    <source>
        <dbReference type="EnsemblMetazoa" id="CapteP202902"/>
    </source>
</evidence>
<feature type="signal peptide" evidence="1">
    <location>
        <begin position="1"/>
        <end position="20"/>
    </location>
</feature>
<dbReference type="HOGENOM" id="CLU_1442380_0_0_1"/>
<accession>R7U2X6</accession>
<name>R7U2X6_CAPTE</name>
<evidence type="ECO:0008006" key="5">
    <source>
        <dbReference type="Google" id="ProtNLM"/>
    </source>
</evidence>
<dbReference type="Proteomes" id="UP000014760">
    <property type="component" value="Unassembled WGS sequence"/>
</dbReference>
<evidence type="ECO:0000313" key="4">
    <source>
        <dbReference type="Proteomes" id="UP000014760"/>
    </source>
</evidence>
<protein>
    <recommendedName>
        <fullName evidence="5">Secreted protein</fullName>
    </recommendedName>
</protein>
<keyword evidence="1" id="KW-0732">Signal</keyword>
<reference evidence="3" key="3">
    <citation type="submission" date="2015-06" db="UniProtKB">
        <authorList>
            <consortium name="EnsemblMetazoa"/>
        </authorList>
    </citation>
    <scope>IDENTIFICATION</scope>
</reference>
<reference evidence="2 4" key="2">
    <citation type="journal article" date="2013" name="Nature">
        <title>Insights into bilaterian evolution from three spiralian genomes.</title>
        <authorList>
            <person name="Simakov O."/>
            <person name="Marletaz F."/>
            <person name="Cho S.J."/>
            <person name="Edsinger-Gonzales E."/>
            <person name="Havlak P."/>
            <person name="Hellsten U."/>
            <person name="Kuo D.H."/>
            <person name="Larsson T."/>
            <person name="Lv J."/>
            <person name="Arendt D."/>
            <person name="Savage R."/>
            <person name="Osoegawa K."/>
            <person name="de Jong P."/>
            <person name="Grimwood J."/>
            <person name="Chapman J.A."/>
            <person name="Shapiro H."/>
            <person name="Aerts A."/>
            <person name="Otillar R.P."/>
            <person name="Terry A.Y."/>
            <person name="Boore J.L."/>
            <person name="Grigoriev I.V."/>
            <person name="Lindberg D.R."/>
            <person name="Seaver E.C."/>
            <person name="Weisblat D.A."/>
            <person name="Putnam N.H."/>
            <person name="Rokhsar D.S."/>
        </authorList>
    </citation>
    <scope>NUCLEOTIDE SEQUENCE</scope>
    <source>
        <strain evidence="2 4">I ESC-2004</strain>
    </source>
</reference>
<organism evidence="2">
    <name type="scientific">Capitella teleta</name>
    <name type="common">Polychaete worm</name>
    <dbReference type="NCBI Taxonomy" id="283909"/>
    <lineage>
        <taxon>Eukaryota</taxon>
        <taxon>Metazoa</taxon>
        <taxon>Spiralia</taxon>
        <taxon>Lophotrochozoa</taxon>
        <taxon>Annelida</taxon>
        <taxon>Polychaeta</taxon>
        <taxon>Sedentaria</taxon>
        <taxon>Scolecida</taxon>
        <taxon>Capitellidae</taxon>
        <taxon>Capitella</taxon>
    </lineage>
</organism>